<evidence type="ECO:0000256" key="2">
    <source>
        <dbReference type="ARBA" id="ARBA00023015"/>
    </source>
</evidence>
<dbReference type="GO" id="GO:0016987">
    <property type="term" value="F:sigma factor activity"/>
    <property type="evidence" value="ECO:0007669"/>
    <property type="project" value="UniProtKB-KW"/>
</dbReference>
<dbReference type="PANTHER" id="PTHR30603">
    <property type="entry name" value="RNA POLYMERASE SIGMA FACTOR RPO"/>
    <property type="match status" value="1"/>
</dbReference>
<dbReference type="NCBIfam" id="TIGR02937">
    <property type="entry name" value="sigma70-ECF"/>
    <property type="match status" value="1"/>
</dbReference>
<dbReference type="SUPFAM" id="SSF88946">
    <property type="entry name" value="Sigma2 domain of RNA polymerase sigma factors"/>
    <property type="match status" value="1"/>
</dbReference>
<keyword evidence="3" id="KW-0731">Sigma factor</keyword>
<dbReference type="InterPro" id="IPR014284">
    <property type="entry name" value="RNA_pol_sigma-70_dom"/>
</dbReference>
<protein>
    <recommendedName>
        <fullName evidence="6 7">RNA polymerase sigma-70 domain-containing protein</fullName>
    </recommendedName>
</protein>
<feature type="domain" description="RNA polymerase sigma-70" evidence="7">
    <location>
        <begin position="441"/>
        <end position="467"/>
    </location>
</feature>
<evidence type="ECO:0000256" key="3">
    <source>
        <dbReference type="ARBA" id="ARBA00023082"/>
    </source>
</evidence>
<dbReference type="InterPro" id="IPR000943">
    <property type="entry name" value="RNA_pol_sigma70"/>
</dbReference>
<evidence type="ECO:0000256" key="4">
    <source>
        <dbReference type="ARBA" id="ARBA00023125"/>
    </source>
</evidence>
<evidence type="ECO:0000313" key="9">
    <source>
        <dbReference type="Proteomes" id="UP000652761"/>
    </source>
</evidence>
<dbReference type="Pfam" id="PF04542">
    <property type="entry name" value="Sigma70_r2"/>
    <property type="match status" value="1"/>
</dbReference>
<organism evidence="8 9">
    <name type="scientific">Colocasia esculenta</name>
    <name type="common">Wild taro</name>
    <name type="synonym">Arum esculentum</name>
    <dbReference type="NCBI Taxonomy" id="4460"/>
    <lineage>
        <taxon>Eukaryota</taxon>
        <taxon>Viridiplantae</taxon>
        <taxon>Streptophyta</taxon>
        <taxon>Embryophyta</taxon>
        <taxon>Tracheophyta</taxon>
        <taxon>Spermatophyta</taxon>
        <taxon>Magnoliopsida</taxon>
        <taxon>Liliopsida</taxon>
        <taxon>Araceae</taxon>
        <taxon>Aroideae</taxon>
        <taxon>Colocasieae</taxon>
        <taxon>Colocasia</taxon>
    </lineage>
</organism>
<evidence type="ECO:0000259" key="7">
    <source>
        <dbReference type="PROSITE" id="PS00716"/>
    </source>
</evidence>
<dbReference type="AlphaFoldDB" id="A0A843TXF2"/>
<dbReference type="Gene3D" id="1.10.10.10">
    <property type="entry name" value="Winged helix-like DNA-binding domain superfamily/Winged helix DNA-binding domain"/>
    <property type="match status" value="2"/>
</dbReference>
<evidence type="ECO:0000256" key="1">
    <source>
        <dbReference type="ARBA" id="ARBA00007788"/>
    </source>
</evidence>
<dbReference type="PROSITE" id="PS00715">
    <property type="entry name" value="SIGMA70_1"/>
    <property type="match status" value="1"/>
</dbReference>
<gene>
    <name evidence="8" type="ORF">Taro_007175</name>
</gene>
<reference evidence="8" key="1">
    <citation type="submission" date="2017-07" db="EMBL/GenBank/DDBJ databases">
        <title>Taro Niue Genome Assembly and Annotation.</title>
        <authorList>
            <person name="Atibalentja N."/>
            <person name="Keating K."/>
            <person name="Fields C.J."/>
        </authorList>
    </citation>
    <scope>NUCLEOTIDE SEQUENCE</scope>
    <source>
        <strain evidence="8">Niue_2</strain>
        <tissue evidence="8">Leaf</tissue>
    </source>
</reference>
<accession>A0A843TXF2</accession>
<name>A0A843TXF2_COLES</name>
<dbReference type="InterPro" id="IPR013325">
    <property type="entry name" value="RNA_pol_sigma_r2"/>
</dbReference>
<feature type="domain" description="RNA polymerase sigma-70" evidence="6">
    <location>
        <begin position="273"/>
        <end position="286"/>
    </location>
</feature>
<dbReference type="InterPro" id="IPR007630">
    <property type="entry name" value="RNA_pol_sigma70_r4"/>
</dbReference>
<dbReference type="InterPro" id="IPR050239">
    <property type="entry name" value="Sigma-70_RNA_pol_init_factors"/>
</dbReference>
<evidence type="ECO:0000256" key="5">
    <source>
        <dbReference type="ARBA" id="ARBA00023163"/>
    </source>
</evidence>
<comment type="similarity">
    <text evidence="1">Belongs to the sigma-70 factor family.</text>
</comment>
<dbReference type="InterPro" id="IPR036388">
    <property type="entry name" value="WH-like_DNA-bd_sf"/>
</dbReference>
<dbReference type="Gene3D" id="1.10.601.10">
    <property type="entry name" value="RNA Polymerase Primary Sigma Factor"/>
    <property type="match status" value="1"/>
</dbReference>
<dbReference type="GO" id="GO:0003677">
    <property type="term" value="F:DNA binding"/>
    <property type="evidence" value="ECO:0007669"/>
    <property type="project" value="UniProtKB-KW"/>
</dbReference>
<keyword evidence="5" id="KW-0804">Transcription</keyword>
<dbReference type="SUPFAM" id="SSF88659">
    <property type="entry name" value="Sigma3 and sigma4 domains of RNA polymerase sigma factors"/>
    <property type="match status" value="2"/>
</dbReference>
<dbReference type="OrthoDB" id="206108at2759"/>
<dbReference type="InterPro" id="IPR007624">
    <property type="entry name" value="RNA_pol_sigma70_r3"/>
</dbReference>
<dbReference type="PRINTS" id="PR00046">
    <property type="entry name" value="SIGMA70FCT"/>
</dbReference>
<evidence type="ECO:0000313" key="8">
    <source>
        <dbReference type="EMBL" id="MQL74816.1"/>
    </source>
</evidence>
<comment type="caution">
    <text evidence="8">The sequence shown here is derived from an EMBL/GenBank/DDBJ whole genome shotgun (WGS) entry which is preliminary data.</text>
</comment>
<dbReference type="EMBL" id="NMUH01000224">
    <property type="protein sequence ID" value="MQL74816.1"/>
    <property type="molecule type" value="Genomic_DNA"/>
</dbReference>
<dbReference type="PANTHER" id="PTHR30603:SF47">
    <property type="entry name" value="RNA POLYMERASE SIGMA FACTOR SIGD, CHLOROPLASTIC"/>
    <property type="match status" value="1"/>
</dbReference>
<keyword evidence="4" id="KW-0238">DNA-binding</keyword>
<keyword evidence="2" id="KW-0805">Transcription regulation</keyword>
<proteinExistence type="inferred from homology"/>
<dbReference type="InterPro" id="IPR007627">
    <property type="entry name" value="RNA_pol_sigma70_r2"/>
</dbReference>
<dbReference type="CDD" id="cd06171">
    <property type="entry name" value="Sigma70_r4"/>
    <property type="match status" value="1"/>
</dbReference>
<evidence type="ECO:0000259" key="6">
    <source>
        <dbReference type="PROSITE" id="PS00715"/>
    </source>
</evidence>
<keyword evidence="9" id="KW-1185">Reference proteome</keyword>
<dbReference type="Pfam" id="PF04539">
    <property type="entry name" value="Sigma70_r3"/>
    <property type="match status" value="1"/>
</dbReference>
<dbReference type="PROSITE" id="PS00716">
    <property type="entry name" value="SIGMA70_2"/>
    <property type="match status" value="1"/>
</dbReference>
<dbReference type="Proteomes" id="UP000652761">
    <property type="component" value="Unassembled WGS sequence"/>
</dbReference>
<sequence>MGSRCSGSIILRRMGMATARGATILPTFCSTRSSPPTISSSVPRAAVTSRASINLLFLQQQSSSNSPLTTRNGSLVAFEDPPPVAEAHGEAVAVSTGNSTPSAQALCSNFTPRDVGGAMSPDDGGGDEIQLAGCNRMVSVGDRRWRRRVRQRKRKHLELKDDVGSHAPSCFSHKCSSRASRPGYLTPREEAEFSFYLKEWARIEAEMKLCKTNEDHADPLRSAVPKASSLGRRNAERILLKAMECREKIILSYKRLVVSIAAPYEGKGLSLQDLVQEGCIGLLRGAETFDSKRGYKLSTYVYWWIKQAIIKAIAKKSRIVRLPGSMNREAAKIIEANSFLSWRLGRSPTHKEIADLIGTSVSRVQFICEKSRTPLSSDQPLDREGMTLKDIIPGPEETTPEMAVAREHITECLENLLHSLSEREEYVIRLHYGLNGETQKSCEEIGRSINLSRERVRQIHWSALRKLRENRNSIESLVKLV</sequence>
<dbReference type="Pfam" id="PF04545">
    <property type="entry name" value="Sigma70_r4"/>
    <property type="match status" value="1"/>
</dbReference>
<dbReference type="GO" id="GO:0006352">
    <property type="term" value="P:DNA-templated transcription initiation"/>
    <property type="evidence" value="ECO:0007669"/>
    <property type="project" value="InterPro"/>
</dbReference>
<dbReference type="InterPro" id="IPR013324">
    <property type="entry name" value="RNA_pol_sigma_r3/r4-like"/>
</dbReference>